<dbReference type="PANTHER" id="PTHR34220:SF7">
    <property type="entry name" value="SENSOR HISTIDINE KINASE YPDA"/>
    <property type="match status" value="1"/>
</dbReference>
<keyword evidence="3" id="KW-0418">Kinase</keyword>
<evidence type="ECO:0000313" key="4">
    <source>
        <dbReference type="Proteomes" id="UP001304671"/>
    </source>
</evidence>
<proteinExistence type="predicted"/>
<dbReference type="GO" id="GO:0016301">
    <property type="term" value="F:kinase activity"/>
    <property type="evidence" value="ECO:0007669"/>
    <property type="project" value="UniProtKB-KW"/>
</dbReference>
<evidence type="ECO:0000313" key="3">
    <source>
        <dbReference type="EMBL" id="MEA5258285.1"/>
    </source>
</evidence>
<dbReference type="EMBL" id="JAYFUL010000014">
    <property type="protein sequence ID" value="MEA5258285.1"/>
    <property type="molecule type" value="Genomic_DNA"/>
</dbReference>
<feature type="transmembrane region" description="Helical" evidence="1">
    <location>
        <begin position="81"/>
        <end position="105"/>
    </location>
</feature>
<protein>
    <submittedName>
        <fullName evidence="3">Histidine kinase</fullName>
    </submittedName>
</protein>
<gene>
    <name evidence="3" type="ORF">VB264_10880</name>
</gene>
<organism evidence="3 4">
    <name type="scientific">Arcicella aquatica</name>
    <dbReference type="NCBI Taxonomy" id="217141"/>
    <lineage>
        <taxon>Bacteria</taxon>
        <taxon>Pseudomonadati</taxon>
        <taxon>Bacteroidota</taxon>
        <taxon>Cytophagia</taxon>
        <taxon>Cytophagales</taxon>
        <taxon>Flectobacillaceae</taxon>
        <taxon>Arcicella</taxon>
    </lineage>
</organism>
<keyword evidence="3" id="KW-0808">Transferase</keyword>
<dbReference type="SUPFAM" id="SSF55874">
    <property type="entry name" value="ATPase domain of HSP90 chaperone/DNA topoisomerase II/histidine kinase"/>
    <property type="match status" value="1"/>
</dbReference>
<keyword evidence="1" id="KW-0472">Membrane</keyword>
<evidence type="ECO:0000259" key="2">
    <source>
        <dbReference type="Pfam" id="PF06580"/>
    </source>
</evidence>
<dbReference type="InterPro" id="IPR050640">
    <property type="entry name" value="Bact_2-comp_sensor_kinase"/>
</dbReference>
<dbReference type="InterPro" id="IPR010559">
    <property type="entry name" value="Sig_transdc_His_kin_internal"/>
</dbReference>
<keyword evidence="1" id="KW-1133">Transmembrane helix</keyword>
<comment type="caution">
    <text evidence="3">The sequence shown here is derived from an EMBL/GenBank/DDBJ whole genome shotgun (WGS) entry which is preliminary data.</text>
</comment>
<feature type="transmembrane region" description="Helical" evidence="1">
    <location>
        <begin position="44"/>
        <end position="69"/>
    </location>
</feature>
<feature type="transmembrane region" description="Helical" evidence="1">
    <location>
        <begin position="120"/>
        <end position="140"/>
    </location>
</feature>
<dbReference type="Proteomes" id="UP001304671">
    <property type="component" value="Unassembled WGS sequence"/>
</dbReference>
<evidence type="ECO:0000256" key="1">
    <source>
        <dbReference type="SAM" id="Phobius"/>
    </source>
</evidence>
<dbReference type="Pfam" id="PF06580">
    <property type="entry name" value="His_kinase"/>
    <property type="match status" value="1"/>
</dbReference>
<dbReference type="RefSeq" id="WP_323249264.1">
    <property type="nucleotide sequence ID" value="NZ_JAYFUL010000014.1"/>
</dbReference>
<keyword evidence="1" id="KW-0812">Transmembrane</keyword>
<dbReference type="PANTHER" id="PTHR34220">
    <property type="entry name" value="SENSOR HISTIDINE KINASE YPDA"/>
    <property type="match status" value="1"/>
</dbReference>
<feature type="domain" description="Signal transduction histidine kinase internal region" evidence="2">
    <location>
        <begin position="167"/>
        <end position="246"/>
    </location>
</feature>
<keyword evidence="4" id="KW-1185">Reference proteome</keyword>
<reference evidence="3 4" key="1">
    <citation type="submission" date="2023-12" db="EMBL/GenBank/DDBJ databases">
        <title>Novel species of the genus Arcicella isolated from rivers.</title>
        <authorList>
            <person name="Lu H."/>
        </authorList>
    </citation>
    <scope>NUCLEOTIDE SEQUENCE [LARGE SCALE GENOMIC DNA]</scope>
    <source>
        <strain evidence="3 4">LMG 21963</strain>
    </source>
</reference>
<feature type="transmembrane region" description="Helical" evidence="1">
    <location>
        <begin position="12"/>
        <end position="32"/>
    </location>
</feature>
<sequence length="357" mass="41702">MAKELKSSFWGRFWLIGFFTVMAFNGHFYFIIAIIRGKSQYKDFFINVIYSNIYDATMMIGLCWLFIKFGSFSRFSLVRHGILTLCMIVSAILKFFSFSLLYGLFEDHTTERAANYSRDYYDLLFVLGPILGANIIYYWFTHERTRLIKMTEQEYQLLQLNDLKIRAELEALEAKINPHFLYNSLNSIASLVHDDPDKAEHMVLNLSKFYRYSTGRSQEHFDTLENELEIVKTYLEIEKIRFDERLVYSVEFEDEAFRKYKIPRFLLQPIIENAIKHGISKIAGQGILKIKVSQEEDNLIIKIFDNGVPFPDNIFSGYGLKSIQDKLRLLSGEHASMELTNKPEKVVIIALPVKGCR</sequence>
<name>A0ABU5QMK7_9BACT</name>
<dbReference type="InterPro" id="IPR036890">
    <property type="entry name" value="HATPase_C_sf"/>
</dbReference>
<accession>A0ABU5QMK7</accession>
<dbReference type="Gene3D" id="3.30.565.10">
    <property type="entry name" value="Histidine kinase-like ATPase, C-terminal domain"/>
    <property type="match status" value="1"/>
</dbReference>